<dbReference type="Gene3D" id="3.40.50.1820">
    <property type="entry name" value="alpha/beta hydrolase"/>
    <property type="match status" value="1"/>
</dbReference>
<name>A0A074L147_9BACT</name>
<dbReference type="OrthoDB" id="27092at2"/>
<dbReference type="Proteomes" id="UP000027821">
    <property type="component" value="Unassembled WGS sequence"/>
</dbReference>
<sequence length="85" mass="9640">MMELGDEKYGTQSGDMGGGPSSWLALKYPTNLIGLHLNYKSGSYKPFLKEGEELTYEVIALQKYAFDWALKKLHMHIYKAPNPLD</sequence>
<dbReference type="EMBL" id="JMIH01000021">
    <property type="protein sequence ID" value="KEO73568.1"/>
    <property type="molecule type" value="Genomic_DNA"/>
</dbReference>
<dbReference type="eggNOG" id="COG0596">
    <property type="taxonomic scope" value="Bacteria"/>
</dbReference>
<dbReference type="STRING" id="1048983.EL17_11755"/>
<gene>
    <name evidence="1" type="ORF">EL17_11755</name>
</gene>
<keyword evidence="2" id="KW-1185">Reference proteome</keyword>
<evidence type="ECO:0000313" key="1">
    <source>
        <dbReference type="EMBL" id="KEO73568.1"/>
    </source>
</evidence>
<proteinExistence type="predicted"/>
<reference evidence="1 2" key="1">
    <citation type="submission" date="2014-04" db="EMBL/GenBank/DDBJ databases">
        <title>Characterization and application of a salt tolerant electro-active bacterium.</title>
        <authorList>
            <person name="Yang L."/>
            <person name="Wei S."/>
            <person name="Tay Q.X.M."/>
        </authorList>
    </citation>
    <scope>NUCLEOTIDE SEQUENCE [LARGE SCALE GENOMIC DNA]</scope>
    <source>
        <strain evidence="1 2">LY1</strain>
    </source>
</reference>
<dbReference type="RefSeq" id="WP_051719982.1">
    <property type="nucleotide sequence ID" value="NZ_JMIH01000021.1"/>
</dbReference>
<accession>A0A074L147</accession>
<protein>
    <submittedName>
        <fullName evidence="1">Uncharacterized protein</fullName>
    </submittedName>
</protein>
<dbReference type="InterPro" id="IPR029058">
    <property type="entry name" value="AB_hydrolase_fold"/>
</dbReference>
<dbReference type="AlphaFoldDB" id="A0A074L147"/>
<evidence type="ECO:0000313" key="2">
    <source>
        <dbReference type="Proteomes" id="UP000027821"/>
    </source>
</evidence>
<organism evidence="1 2">
    <name type="scientific">Anditalea andensis</name>
    <dbReference type="NCBI Taxonomy" id="1048983"/>
    <lineage>
        <taxon>Bacteria</taxon>
        <taxon>Pseudomonadati</taxon>
        <taxon>Bacteroidota</taxon>
        <taxon>Cytophagia</taxon>
        <taxon>Cytophagales</taxon>
        <taxon>Cytophagaceae</taxon>
        <taxon>Anditalea</taxon>
    </lineage>
</organism>
<comment type="caution">
    <text evidence="1">The sequence shown here is derived from an EMBL/GenBank/DDBJ whole genome shotgun (WGS) entry which is preliminary data.</text>
</comment>